<dbReference type="Proteomes" id="UP001500340">
    <property type="component" value="Unassembled WGS sequence"/>
</dbReference>
<sequence>MGNEKNDKYTMKIKESQNNYIIEDRYEIIEGLRYDLLSSPKINHQILVSELSTSINKTCHTEGLILFAPLDVHLNEANILQPDIIFIRNENLHIIKDGYIKGAPDLLIEILSPSSGAMDKIKKKSVYERFGVQEYWIVDPHYATVDQFMLVDGKYQLAATYDSLGRIESPQLACLSIELSRMFEVANRFG</sequence>
<proteinExistence type="predicted"/>
<keyword evidence="3" id="KW-1185">Reference proteome</keyword>
<evidence type="ECO:0000259" key="1">
    <source>
        <dbReference type="Pfam" id="PF05685"/>
    </source>
</evidence>
<dbReference type="Gene3D" id="3.90.1570.10">
    <property type="entry name" value="tt1808, chain A"/>
    <property type="match status" value="1"/>
</dbReference>
<dbReference type="CDD" id="cd06260">
    <property type="entry name" value="DUF820-like"/>
    <property type="match status" value="1"/>
</dbReference>
<dbReference type="InterPro" id="IPR011335">
    <property type="entry name" value="Restrct_endonuc-II-like"/>
</dbReference>
<evidence type="ECO:0000313" key="3">
    <source>
        <dbReference type="Proteomes" id="UP001500340"/>
    </source>
</evidence>
<dbReference type="PANTHER" id="PTHR34107:SF4">
    <property type="entry name" value="SLL1222 PROTEIN"/>
    <property type="match status" value="1"/>
</dbReference>
<dbReference type="InterPro" id="IPR012296">
    <property type="entry name" value="Nuclease_put_TT1808"/>
</dbReference>
<dbReference type="RefSeq" id="WP_343863834.1">
    <property type="nucleotide sequence ID" value="NZ_BAAACX010000017.1"/>
</dbReference>
<gene>
    <name evidence="2" type="ORF">GCM10008933_38200</name>
</gene>
<keyword evidence="2" id="KW-0540">Nuclease</keyword>
<keyword evidence="2" id="KW-0378">Hydrolase</keyword>
<keyword evidence="2" id="KW-0255">Endonuclease</keyword>
<dbReference type="PANTHER" id="PTHR34107">
    <property type="entry name" value="SLL0198 PROTEIN-RELATED"/>
    <property type="match status" value="1"/>
</dbReference>
<reference evidence="2 3" key="1">
    <citation type="journal article" date="2019" name="Int. J. Syst. Evol. Microbiol.">
        <title>The Global Catalogue of Microorganisms (GCM) 10K type strain sequencing project: providing services to taxonomists for standard genome sequencing and annotation.</title>
        <authorList>
            <consortium name="The Broad Institute Genomics Platform"/>
            <consortium name="The Broad Institute Genome Sequencing Center for Infectious Disease"/>
            <person name="Wu L."/>
            <person name="Ma J."/>
        </authorList>
    </citation>
    <scope>NUCLEOTIDE SEQUENCE [LARGE SCALE GENOMIC DNA]</scope>
    <source>
        <strain evidence="2 3">JCM 12774</strain>
    </source>
</reference>
<protein>
    <submittedName>
        <fullName evidence="2">Uma2 family endonuclease</fullName>
    </submittedName>
</protein>
<evidence type="ECO:0000313" key="2">
    <source>
        <dbReference type="EMBL" id="GAA0404162.1"/>
    </source>
</evidence>
<comment type="caution">
    <text evidence="2">The sequence shown here is derived from an EMBL/GenBank/DDBJ whole genome shotgun (WGS) entry which is preliminary data.</text>
</comment>
<dbReference type="SUPFAM" id="SSF52980">
    <property type="entry name" value="Restriction endonuclease-like"/>
    <property type="match status" value="1"/>
</dbReference>
<dbReference type="Pfam" id="PF05685">
    <property type="entry name" value="Uma2"/>
    <property type="match status" value="1"/>
</dbReference>
<name>A0ABN0YPU1_9BACL</name>
<organism evidence="2 3">
    <name type="scientific">Paenibacillus motobuensis</name>
    <dbReference type="NCBI Taxonomy" id="295324"/>
    <lineage>
        <taxon>Bacteria</taxon>
        <taxon>Bacillati</taxon>
        <taxon>Bacillota</taxon>
        <taxon>Bacilli</taxon>
        <taxon>Bacillales</taxon>
        <taxon>Paenibacillaceae</taxon>
        <taxon>Paenibacillus</taxon>
    </lineage>
</organism>
<accession>A0ABN0YPU1</accession>
<dbReference type="GO" id="GO:0004519">
    <property type="term" value="F:endonuclease activity"/>
    <property type="evidence" value="ECO:0007669"/>
    <property type="project" value="UniProtKB-KW"/>
</dbReference>
<dbReference type="EMBL" id="BAAACX010000017">
    <property type="protein sequence ID" value="GAA0404162.1"/>
    <property type="molecule type" value="Genomic_DNA"/>
</dbReference>
<dbReference type="InterPro" id="IPR008538">
    <property type="entry name" value="Uma2"/>
</dbReference>
<feature type="domain" description="Putative restriction endonuclease" evidence="1">
    <location>
        <begin position="24"/>
        <end position="170"/>
    </location>
</feature>